<feature type="region of interest" description="Disordered" evidence="5">
    <location>
        <begin position="2178"/>
        <end position="2203"/>
    </location>
</feature>
<proteinExistence type="predicted"/>
<feature type="domain" description="Insecticide toxin TcdB middle/N-terminal" evidence="7">
    <location>
        <begin position="617"/>
        <end position="755"/>
    </location>
</feature>
<feature type="region of interest" description="Disordered" evidence="5">
    <location>
        <begin position="2307"/>
        <end position="2326"/>
    </location>
</feature>
<dbReference type="GO" id="GO:0005576">
    <property type="term" value="C:extracellular region"/>
    <property type="evidence" value="ECO:0007669"/>
    <property type="project" value="UniProtKB-SubCell"/>
</dbReference>
<dbReference type="InterPro" id="IPR022045">
    <property type="entry name" value="TcdB_toxin_mid/N"/>
</dbReference>
<keyword evidence="2" id="KW-0964">Secreted</keyword>
<dbReference type="EMBL" id="CP041186">
    <property type="protein sequence ID" value="QDG52174.1"/>
    <property type="molecule type" value="Genomic_DNA"/>
</dbReference>
<evidence type="ECO:0000256" key="2">
    <source>
        <dbReference type="ARBA" id="ARBA00022525"/>
    </source>
</evidence>
<dbReference type="Proteomes" id="UP000315995">
    <property type="component" value="Chromosome"/>
</dbReference>
<dbReference type="Gene3D" id="2.180.10.10">
    <property type="entry name" value="RHS repeat-associated core"/>
    <property type="match status" value="2"/>
</dbReference>
<dbReference type="PANTHER" id="PTHR32305:SF15">
    <property type="entry name" value="PROTEIN RHSA-RELATED"/>
    <property type="match status" value="1"/>
</dbReference>
<gene>
    <name evidence="8" type="ORF">FIV42_15930</name>
</gene>
<accession>A0A5B8YB90</accession>
<evidence type="ECO:0000256" key="4">
    <source>
        <dbReference type="ARBA" id="ARBA00023026"/>
    </source>
</evidence>
<evidence type="ECO:0008006" key="10">
    <source>
        <dbReference type="Google" id="ProtNLM"/>
    </source>
</evidence>
<dbReference type="NCBIfam" id="TIGR03696">
    <property type="entry name" value="Rhs_assc_core"/>
    <property type="match status" value="1"/>
</dbReference>
<dbReference type="InterPro" id="IPR022385">
    <property type="entry name" value="Rhs_assc_core"/>
</dbReference>
<sequence length="2432" mass="266971">MSNKSGTSKDIISLPQGGGALEGIGESFSPDLFTGTGNFSVPISVPSGRNGFQPDLKLVYSSGSGNGPFGLGWGLSVPGVSRKTSKGVPQYEGEDTFVLSGAEDLVKVGEELDGTSGQIVKETYRPRTEGLFARIERHRPTGGGDWWEVRTKGGNISYYGSPNVASDDPAALTDPGDSSKIFSWRLSKTVDPFGNEIRYSYIKDTVEDGPHHYSALYPHKIEYVDYDDGSPSGSGFLVEVEFVWEDRIDAAGDAIDPFSTYRQGFEVRTTRRCKRIDVRSNHYTGSDALIRSYRLEYADPNTLTNRLSILERVVVEGKAGPDTQELPPLEFSYNDFDPTGRTFEAIEGEQLPKVSLANPSLETVDLFGNGLPDLVEMNGQFIRYWRNRGDGTFDWPRPMKSSPMGLSLADPQVQFIDAEGNGRADLMVSKPNLKGYFPLTFEGSWDEDGFVPYDEAPSVGFADPEVKLMDLTGDGLTDVLRTGTGFEYFFNDRDPDQAWKETDWKSRSKLGDLRDIRFSDPRVRTADMTGDGLQDIVLIHSGHIDYWPNLGYGRFGKKVHMQNAPRFPYGYRPEHVLLGDVDGDGLADLIFIDDGSVTLWMNQSGNGFAEPIEICGTPRMTNEDAVRLIDLKGTGSPGILWSRDATQPGGANMYFLDLTGGQKPYLLNEMDNHMGAVTRVAYRPSTEYYLADDQDPVTRWKTPLPFPVQTVSRVEVIDQVSKGKLTTEYEYHHGYWDGEEREFRGFARVNQRDSESFVDYGSEGLAPGESFASVDQEEFSPPLESRHWFMLGGVWDASGDWKVPDFSGEWWQHADTANHPNQLLGDWAYRGDSDDPQLPGQTLQEKLDELAVDKRREALRALRGRKLRSESYALDGPPLQEKPFTVSESIHSFRDLSAKALSGEDHGIFFAYSVASRTTNWDRGDDPATSFEWSEDYDAYGQPRKTTSIACPRGFTRPDVVSSEPFLSTHGTTSFIYRDVDDGQYMVDRTSESEAFEIVDSGQSTLIGLKQSVDDGSATKEIQAHSITYYDGPAFDGLAKGQIGAFGMPVRSESLVMTDTILAEAYPATEGGLPAYLAADPDDQSFSWPSEYPAAFKNRIDAMDGRAGYRYDSTTGRYYAPSGGKKYDFQAGTGTRGLAVQMKNPVGHTTSVTYDGYALLPTQVDATISTTNTTLTTSASYDYRLFKPLEVTDTNSNRTKVAYSPLGLVEKTAVMGKSTETIGDTLLVPGKRFVYDLTFTPESGTTPAKPVAVKTIVREYHVNQSVSWVSGDETIESIEYSDGFGRVVQTRAQAEALDYERAGEAGVDSAGLPPEHGGGIANAIPTSDPDRVRVSGWQRYNNKGKVVQKWEPFFSSGFAFGNVTQAQAGKSVKVRFDARGRQVQTIRPDGAKTLVVFGEVPDVADPTFFDPTPWKTYAWDANDYDYEVDSAGNKTAIVGGADEHWDTPTSAVVDALGRTIETVERLETGEQLVTQTTYDIRGNVLTVVDPKGRTAATQFYDLADRKLRCESIDAGTSIAVFDAVGTPIEARDERGALTLVAVDKMLRPTHQWGRDSSSESVRLVGRTIFGHEKAGDPTATNHLGRPYQHYDEAGVVTLEAYDFKGNALENTREVIDPGLMIGAVDDASSANGYVIDTFRVDWTPAPGETLEDRQGELIGSSSYRTSYKSKSVFDALNRPVQMTLPADDDDNDATDPDEFGYGKTITPQFNRAGALQSVQMSGTQTPSVDYIAYNAKGQRILAAFGNGVMTRYAYDPNVFRLKRLRSEKFHPDSTPETGYELPSTGKKYQDIVYSYDAVGNILSTDERVTDVGVGGANTMVRSFEYDALYRLIEATGRESDVLKTDPWQDQLTAKSQAGYTDSPQNTRAYTETYAYDNVGGLSLLTHQYGAGSQWTRNYTTETGSNRMTGMTAGANAYTYTYDNVGNLVQENTERHFEWDFAGRMRAFRNQITGSAPTVFAHYGYDAGGERVQKVVCRGTKTTRTVYIGGVFEHQQVIENGSVSTENQTLHLMDDAKRVATYRAGPELDGADRAKTRYHLGDHLQSSNVVLRQEPDANGELFVNREEYRPYGETAFGSFEYKRYRFTGKEKDEESGLHYHSARYYAPWMARWTTTDPLGMVDGPHLFRYVSGNPIRLKDPGGTNPNSEDPSTLDIFIAGVKAAVRGALVLSNASTQGVEEKSRAMGDKTKQVSESATKSAATAVGLSGSESDELAMYVGSGTGAFFYTTGVVGGSYLIGGAGAPSDAESVGESFAAATVAAENGNYEDAAVTGGLGALQVTAMGLGAFGSAKMIRKAASVRNTRSLKNNPILGKPRVGSGNKVDTPKLKVTDNPDPNGLPRQIVREFGPTAREHGWPDIIDNFAGDAADFTIPTRGLGGQIIGESKLYQIEGSLNGRTGVFEWIVDNGEVTHRRFIKNGKVTGLPNQRPRSEK</sequence>
<protein>
    <recommendedName>
        <fullName evidence="10">Toxin</fullName>
    </recommendedName>
</protein>
<evidence type="ECO:0000256" key="5">
    <source>
        <dbReference type="SAM" id="MobiDB-lite"/>
    </source>
</evidence>
<reference evidence="8 9" key="1">
    <citation type="submission" date="2019-06" db="EMBL/GenBank/DDBJ databases">
        <title>Persicimonas caeni gen. nov., sp. nov., a predatory bacterium isolated from solar saltern.</title>
        <authorList>
            <person name="Wang S."/>
        </authorList>
    </citation>
    <scope>NUCLEOTIDE SEQUENCE [LARGE SCALE GENOMIC DNA]</scope>
    <source>
        <strain evidence="8 9">YN101</strain>
    </source>
</reference>
<evidence type="ECO:0000313" key="8">
    <source>
        <dbReference type="EMBL" id="QDG52174.1"/>
    </source>
</evidence>
<keyword evidence="3" id="KW-0732">Signal</keyword>
<comment type="subcellular location">
    <subcellularLocation>
        <location evidence="1">Secreted</location>
    </subcellularLocation>
</comment>
<dbReference type="OrthoDB" id="173976at2"/>
<dbReference type="InterPro" id="IPR003284">
    <property type="entry name" value="Sal_SpvB"/>
</dbReference>
<accession>A0A4Y6PUZ2</accession>
<dbReference type="Pfam" id="PF03534">
    <property type="entry name" value="SpvB"/>
    <property type="match status" value="1"/>
</dbReference>
<evidence type="ECO:0000256" key="1">
    <source>
        <dbReference type="ARBA" id="ARBA00004613"/>
    </source>
</evidence>
<dbReference type="Pfam" id="PF13517">
    <property type="entry name" value="FG-GAP_3"/>
    <property type="match status" value="1"/>
</dbReference>
<dbReference type="RefSeq" id="WP_141198646.1">
    <property type="nucleotide sequence ID" value="NZ_CP041186.1"/>
</dbReference>
<dbReference type="InterPro" id="IPR028994">
    <property type="entry name" value="Integrin_alpha_N"/>
</dbReference>
<dbReference type="Pfam" id="PF12255">
    <property type="entry name" value="TcdB_toxin_midC"/>
    <property type="match status" value="1"/>
</dbReference>
<keyword evidence="9" id="KW-1185">Reference proteome</keyword>
<evidence type="ECO:0000313" key="9">
    <source>
        <dbReference type="Proteomes" id="UP000315995"/>
    </source>
</evidence>
<organism evidence="8 9">
    <name type="scientific">Persicimonas caeni</name>
    <dbReference type="NCBI Taxonomy" id="2292766"/>
    <lineage>
        <taxon>Bacteria</taxon>
        <taxon>Deltaproteobacteria</taxon>
        <taxon>Bradymonadales</taxon>
        <taxon>Bradymonadaceae</taxon>
        <taxon>Persicimonas</taxon>
    </lineage>
</organism>
<dbReference type="InterPro" id="IPR013517">
    <property type="entry name" value="FG-GAP"/>
</dbReference>
<evidence type="ECO:0000259" key="6">
    <source>
        <dbReference type="Pfam" id="PF12255"/>
    </source>
</evidence>
<dbReference type="InterPro" id="IPR022044">
    <property type="entry name" value="TcdB_toxin_mid/C"/>
</dbReference>
<dbReference type="PANTHER" id="PTHR32305">
    <property type="match status" value="1"/>
</dbReference>
<dbReference type="GO" id="GO:0005737">
    <property type="term" value="C:cytoplasm"/>
    <property type="evidence" value="ECO:0007669"/>
    <property type="project" value="InterPro"/>
</dbReference>
<evidence type="ECO:0000256" key="3">
    <source>
        <dbReference type="ARBA" id="ARBA00022729"/>
    </source>
</evidence>
<dbReference type="Pfam" id="PF12256">
    <property type="entry name" value="TcdB_toxin_midN"/>
    <property type="match status" value="1"/>
</dbReference>
<evidence type="ECO:0000259" key="7">
    <source>
        <dbReference type="Pfam" id="PF12256"/>
    </source>
</evidence>
<feature type="domain" description="Insecticide toxin TcdB middle/C-terminal" evidence="6">
    <location>
        <begin position="858"/>
        <end position="1009"/>
    </location>
</feature>
<dbReference type="SUPFAM" id="SSF69318">
    <property type="entry name" value="Integrin alpha N-terminal domain"/>
    <property type="match status" value="1"/>
</dbReference>
<feature type="compositionally biased region" description="Basic and acidic residues" evidence="5">
    <location>
        <begin position="2178"/>
        <end position="2190"/>
    </location>
</feature>
<dbReference type="InterPro" id="IPR050708">
    <property type="entry name" value="T6SS_VgrG/RHS"/>
</dbReference>
<keyword evidence="4" id="KW-0843">Virulence</keyword>
<name>A0A4Y6PUZ2_PERCE</name>